<dbReference type="GO" id="GO:0004020">
    <property type="term" value="F:adenylylsulfate kinase activity"/>
    <property type="evidence" value="ECO:0007669"/>
    <property type="project" value="InterPro"/>
</dbReference>
<gene>
    <name evidence="6" type="ORF">METZ01_LOCUS245226</name>
</gene>
<dbReference type="GO" id="GO:0005737">
    <property type="term" value="C:cytoplasm"/>
    <property type="evidence" value="ECO:0007669"/>
    <property type="project" value="TreeGrafter"/>
</dbReference>
<dbReference type="GO" id="GO:0010134">
    <property type="term" value="P:sulfate assimilation via adenylyl sulfate reduction"/>
    <property type="evidence" value="ECO:0007669"/>
    <property type="project" value="TreeGrafter"/>
</dbReference>
<evidence type="ECO:0000256" key="2">
    <source>
        <dbReference type="ARBA" id="ARBA00022679"/>
    </source>
</evidence>
<dbReference type="NCBIfam" id="NF003013">
    <property type="entry name" value="PRK03846.1"/>
    <property type="match status" value="1"/>
</dbReference>
<dbReference type="Gene3D" id="3.40.50.300">
    <property type="entry name" value="P-loop containing nucleotide triphosphate hydrolases"/>
    <property type="match status" value="1"/>
</dbReference>
<evidence type="ECO:0000313" key="6">
    <source>
        <dbReference type="EMBL" id="SVB92372.1"/>
    </source>
</evidence>
<sequence>MLKQRGLVIWLYGLSGSGKSTLANALERRLYGEDVFTQVLDGDNIRTGLNSNLGFSDEDRWENIRRIAEVAKLFVRAGVVTIASFICPRNELRAMARQIVGQADFLGVYVECSFETCERRDVKGLYAKAKTGGVKQFTGRDSTFEPPEPREAADLILNTDEQGEGESLEKLYRAVHPRVVLPMS</sequence>
<name>A0A382HZ72_9ZZZZ</name>
<reference evidence="6" key="1">
    <citation type="submission" date="2018-05" db="EMBL/GenBank/DDBJ databases">
        <authorList>
            <person name="Lanie J.A."/>
            <person name="Ng W.-L."/>
            <person name="Kazmierczak K.M."/>
            <person name="Andrzejewski T.M."/>
            <person name="Davidsen T.M."/>
            <person name="Wayne K.J."/>
            <person name="Tettelin H."/>
            <person name="Glass J.I."/>
            <person name="Rusch D."/>
            <person name="Podicherti R."/>
            <person name="Tsui H.-C.T."/>
            <person name="Winkler M.E."/>
        </authorList>
    </citation>
    <scope>NUCLEOTIDE SEQUENCE</scope>
</reference>
<dbReference type="PANTHER" id="PTHR42700:SF1">
    <property type="entry name" value="SULFATE ADENYLYLTRANSFERASE"/>
    <property type="match status" value="1"/>
</dbReference>
<feature type="domain" description="APS kinase" evidence="5">
    <location>
        <begin position="5"/>
        <end position="150"/>
    </location>
</feature>
<proteinExistence type="inferred from homology"/>
<dbReference type="AlphaFoldDB" id="A0A382HZ72"/>
<evidence type="ECO:0000259" key="5">
    <source>
        <dbReference type="Pfam" id="PF01583"/>
    </source>
</evidence>
<evidence type="ECO:0000256" key="1">
    <source>
        <dbReference type="ARBA" id="ARBA00012121"/>
    </source>
</evidence>
<dbReference type="InterPro" id="IPR002891">
    <property type="entry name" value="APS"/>
</dbReference>
<evidence type="ECO:0000256" key="4">
    <source>
        <dbReference type="ARBA" id="ARBA00022840"/>
    </source>
</evidence>
<dbReference type="PANTHER" id="PTHR42700">
    <property type="entry name" value="SULFATE ADENYLYLTRANSFERASE"/>
    <property type="match status" value="1"/>
</dbReference>
<organism evidence="6">
    <name type="scientific">marine metagenome</name>
    <dbReference type="NCBI Taxonomy" id="408172"/>
    <lineage>
        <taxon>unclassified sequences</taxon>
        <taxon>metagenomes</taxon>
        <taxon>ecological metagenomes</taxon>
    </lineage>
</organism>
<dbReference type="GO" id="GO:0005524">
    <property type="term" value="F:ATP binding"/>
    <property type="evidence" value="ECO:0007669"/>
    <property type="project" value="InterPro"/>
</dbReference>
<dbReference type="EC" id="2.7.1.25" evidence="1"/>
<protein>
    <recommendedName>
        <fullName evidence="1">adenylyl-sulfate kinase</fullName>
        <ecNumber evidence="1">2.7.1.25</ecNumber>
    </recommendedName>
</protein>
<dbReference type="SUPFAM" id="SSF52540">
    <property type="entry name" value="P-loop containing nucleoside triphosphate hydrolases"/>
    <property type="match status" value="1"/>
</dbReference>
<keyword evidence="3" id="KW-0547">Nucleotide-binding</keyword>
<dbReference type="GO" id="GO:0004781">
    <property type="term" value="F:sulfate adenylyltransferase (ATP) activity"/>
    <property type="evidence" value="ECO:0007669"/>
    <property type="project" value="TreeGrafter"/>
</dbReference>
<evidence type="ECO:0000256" key="3">
    <source>
        <dbReference type="ARBA" id="ARBA00022741"/>
    </source>
</evidence>
<dbReference type="InterPro" id="IPR027417">
    <property type="entry name" value="P-loop_NTPase"/>
</dbReference>
<dbReference type="CDD" id="cd02027">
    <property type="entry name" value="APSK"/>
    <property type="match status" value="1"/>
</dbReference>
<dbReference type="HAMAP" id="MF_00065">
    <property type="entry name" value="Adenylyl_sulf_kinase"/>
    <property type="match status" value="1"/>
</dbReference>
<accession>A0A382HZ72</accession>
<dbReference type="EMBL" id="UINC01064071">
    <property type="protein sequence ID" value="SVB92372.1"/>
    <property type="molecule type" value="Genomic_DNA"/>
</dbReference>
<dbReference type="InterPro" id="IPR059117">
    <property type="entry name" value="APS_kinase_dom"/>
</dbReference>
<dbReference type="InterPro" id="IPR050512">
    <property type="entry name" value="Sulf_AdTrans/APS_kinase"/>
</dbReference>
<dbReference type="NCBIfam" id="TIGR00455">
    <property type="entry name" value="apsK"/>
    <property type="match status" value="1"/>
</dbReference>
<dbReference type="Pfam" id="PF01583">
    <property type="entry name" value="APS_kinase"/>
    <property type="match status" value="1"/>
</dbReference>
<keyword evidence="4" id="KW-0067">ATP-binding</keyword>
<keyword evidence="2" id="KW-0808">Transferase</keyword>
<dbReference type="GO" id="GO:0019379">
    <property type="term" value="P:sulfate assimilation, phosphoadenylyl sulfate reduction by phosphoadenylyl-sulfate reductase (thioredoxin)"/>
    <property type="evidence" value="ECO:0007669"/>
    <property type="project" value="TreeGrafter"/>
</dbReference>